<evidence type="ECO:0000256" key="7">
    <source>
        <dbReference type="SAM" id="SignalP"/>
    </source>
</evidence>
<evidence type="ECO:0000256" key="3">
    <source>
        <dbReference type="ARBA" id="ARBA00020071"/>
    </source>
</evidence>
<dbReference type="EMBL" id="JAHVAH010000001">
    <property type="protein sequence ID" value="MBW0145569.1"/>
    <property type="molecule type" value="Genomic_DNA"/>
</dbReference>
<reference evidence="9 10" key="1">
    <citation type="submission" date="2021-07" db="EMBL/GenBank/DDBJ databases">
        <title>The draft genome sequence of Sphingomicrobium sp. B8.</title>
        <authorList>
            <person name="Mu L."/>
        </authorList>
    </citation>
    <scope>NUCLEOTIDE SEQUENCE [LARGE SCALE GENOMIC DNA]</scope>
    <source>
        <strain evidence="9 10">B8</strain>
    </source>
</reference>
<accession>A0ABS6V7S8</accession>
<name>A0ABS6V7S8_9SPHN</name>
<evidence type="ECO:0000313" key="9">
    <source>
        <dbReference type="EMBL" id="MBW0145569.1"/>
    </source>
</evidence>
<feature type="domain" description="NodB homology" evidence="8">
    <location>
        <begin position="24"/>
        <end position="250"/>
    </location>
</feature>
<evidence type="ECO:0000256" key="5">
    <source>
        <dbReference type="ARBA" id="ARBA00022801"/>
    </source>
</evidence>
<organism evidence="9 10">
    <name type="scientific">Sphingomicrobium clamense</name>
    <dbReference type="NCBI Taxonomy" id="2851013"/>
    <lineage>
        <taxon>Bacteria</taxon>
        <taxon>Pseudomonadati</taxon>
        <taxon>Pseudomonadota</taxon>
        <taxon>Alphaproteobacteria</taxon>
        <taxon>Sphingomonadales</taxon>
        <taxon>Sphingomonadaceae</taxon>
        <taxon>Sphingomicrobium</taxon>
    </lineage>
</organism>
<dbReference type="Pfam" id="PF01522">
    <property type="entry name" value="Polysacc_deac_1"/>
    <property type="match status" value="1"/>
</dbReference>
<evidence type="ECO:0000256" key="4">
    <source>
        <dbReference type="ARBA" id="ARBA00022723"/>
    </source>
</evidence>
<feature type="signal peptide" evidence="7">
    <location>
        <begin position="1"/>
        <end position="17"/>
    </location>
</feature>
<protein>
    <recommendedName>
        <fullName evidence="3">Chitooligosaccharide deacetylase</fullName>
    </recommendedName>
    <alternativeName>
        <fullName evidence="6">Nodulation protein B</fullName>
    </alternativeName>
</protein>
<evidence type="ECO:0000256" key="1">
    <source>
        <dbReference type="ARBA" id="ARBA00003236"/>
    </source>
</evidence>
<feature type="chain" id="PRO_5045051288" description="Chitooligosaccharide deacetylase" evidence="7">
    <location>
        <begin position="18"/>
        <end position="312"/>
    </location>
</feature>
<keyword evidence="4" id="KW-0479">Metal-binding</keyword>
<dbReference type="InterPro" id="IPR050248">
    <property type="entry name" value="Polysacc_deacetylase_ArnD"/>
</dbReference>
<dbReference type="InterPro" id="IPR002509">
    <property type="entry name" value="NODB_dom"/>
</dbReference>
<comment type="similarity">
    <text evidence="2">Belongs to the polysaccharide deacetylase family.</text>
</comment>
<dbReference type="PROSITE" id="PS51677">
    <property type="entry name" value="NODB"/>
    <property type="match status" value="1"/>
</dbReference>
<evidence type="ECO:0000259" key="8">
    <source>
        <dbReference type="PROSITE" id="PS51677"/>
    </source>
</evidence>
<keyword evidence="5" id="KW-0378">Hydrolase</keyword>
<comment type="function">
    <text evidence="1">Is involved in generating a small heat-stable compound (Nod), an acylated oligomer of N-acetylglucosamine, that stimulates mitosis in various plant protoplasts.</text>
</comment>
<dbReference type="PANTHER" id="PTHR10587">
    <property type="entry name" value="GLYCOSYL TRANSFERASE-RELATED"/>
    <property type="match status" value="1"/>
</dbReference>
<evidence type="ECO:0000256" key="2">
    <source>
        <dbReference type="ARBA" id="ARBA00010973"/>
    </source>
</evidence>
<sequence>MRPLLFLALLLPGCATAHPVEPTKRVALSFDDIPRHAGAWFTPDERTDRLIEELDKAGVAQAAFLVTPGNLDRPDGAGGKERIERYVAAGHVIANYSWSHPWLHRTETDDYIADIDRAAAWLEGRAGYRPWFRYPYLDHGRRDMVKRKSVEDALAARGLTDGHVTIDNYDWALDGLANTAKREGREVDLPALCDLYAETLVQASEFTDAIARETMVLSPAHVLLLHETDIAANCMGTLVRAYREAGWQIITADEAYEDPLFGAKIDSPFMGGGHVSAHAHAAGRPARDLIHERTDEKVLAALFEERVMANDD</sequence>
<keyword evidence="7" id="KW-0732">Signal</keyword>
<dbReference type="RefSeq" id="WP_218633465.1">
    <property type="nucleotide sequence ID" value="NZ_JAHVAH010000001.1"/>
</dbReference>
<evidence type="ECO:0000313" key="10">
    <source>
        <dbReference type="Proteomes" id="UP000698028"/>
    </source>
</evidence>
<proteinExistence type="inferred from homology"/>
<dbReference type="Proteomes" id="UP000698028">
    <property type="component" value="Unassembled WGS sequence"/>
</dbReference>
<dbReference type="PANTHER" id="PTHR10587:SF133">
    <property type="entry name" value="CHITIN DEACETYLASE 1-RELATED"/>
    <property type="match status" value="1"/>
</dbReference>
<keyword evidence="10" id="KW-1185">Reference proteome</keyword>
<comment type="caution">
    <text evidence="9">The sequence shown here is derived from an EMBL/GenBank/DDBJ whole genome shotgun (WGS) entry which is preliminary data.</text>
</comment>
<gene>
    <name evidence="9" type="ORF">KTQ36_09725</name>
</gene>
<evidence type="ECO:0000256" key="6">
    <source>
        <dbReference type="ARBA" id="ARBA00032976"/>
    </source>
</evidence>